<proteinExistence type="predicted"/>
<protein>
    <submittedName>
        <fullName evidence="2">CDK5 regulatory subunit-associated protein 2-like</fullName>
    </submittedName>
</protein>
<accession>A0A7E6EII4</accession>
<gene>
    <name evidence="2" type="primary">LOC118761122</name>
</gene>
<name>A0A7E6EII4_9MOLL</name>
<sequence length="177" mass="20924">MYGCKRLGGISFFRNSKNDVEKFLRQELAENLTKITLLTEEIESKHNTIAYMQRENHRMKAQYDLERDRTRALDETNAALRAELSRFTHLANQVAENVVCRDISQTRENERLTKNNNELKVLTTQQKSKIEHLEKRIQLVCLLEYWQVKEENERLSKECADSSLRVPQIVNKRDDKV</sequence>
<evidence type="ECO:0000313" key="2">
    <source>
        <dbReference type="RefSeq" id="XP_036354692.1"/>
    </source>
</evidence>
<dbReference type="RefSeq" id="XP_036354692.1">
    <property type="nucleotide sequence ID" value="XM_036498799.1"/>
</dbReference>
<dbReference type="Proteomes" id="UP000515154">
    <property type="component" value="Unplaced"/>
</dbReference>
<evidence type="ECO:0000313" key="1">
    <source>
        <dbReference type="Proteomes" id="UP000515154"/>
    </source>
</evidence>
<dbReference type="KEGG" id="osn:118761122"/>
<organism evidence="1 2">
    <name type="scientific">Octopus sinensis</name>
    <name type="common">East Asian common octopus</name>
    <dbReference type="NCBI Taxonomy" id="2607531"/>
    <lineage>
        <taxon>Eukaryota</taxon>
        <taxon>Metazoa</taxon>
        <taxon>Spiralia</taxon>
        <taxon>Lophotrochozoa</taxon>
        <taxon>Mollusca</taxon>
        <taxon>Cephalopoda</taxon>
        <taxon>Coleoidea</taxon>
        <taxon>Octopodiformes</taxon>
        <taxon>Octopoda</taxon>
        <taxon>Incirrata</taxon>
        <taxon>Octopodidae</taxon>
        <taxon>Octopus</taxon>
    </lineage>
</organism>
<reference evidence="2" key="1">
    <citation type="submission" date="2025-08" db="UniProtKB">
        <authorList>
            <consortium name="RefSeq"/>
        </authorList>
    </citation>
    <scope>IDENTIFICATION</scope>
</reference>
<dbReference type="AlphaFoldDB" id="A0A7E6EII4"/>
<keyword evidence="1" id="KW-1185">Reference proteome</keyword>